<dbReference type="Pfam" id="PF24203">
    <property type="entry name" value="Phage_ProQ_C_like"/>
    <property type="match status" value="1"/>
</dbReference>
<sequence>MDNIKKGQTVYLKYERTENSALENLKDLYREGTISSIGRKYLTVDVNGYPYKFYKDTLDQVTNYAQDYYLYLSEKELLDELETNFILSELRSQIGIYSYSNCKLNINQLRRIKKIMDENNIVETENKDIDNSNLITQK</sequence>
<name>A0AAN5VRD4_CLODI</name>
<protein>
    <submittedName>
        <fullName evidence="1">Uncharacterized protein</fullName>
    </submittedName>
</protein>
<dbReference type="AlphaFoldDB" id="A0AAN5VRD4"/>
<dbReference type="Proteomes" id="UP000878956">
    <property type="component" value="Unassembled WGS sequence"/>
</dbReference>
<dbReference type="EMBL" id="DAEPXK010000076">
    <property type="protein sequence ID" value="HBH1544363.1"/>
    <property type="molecule type" value="Genomic_DNA"/>
</dbReference>
<evidence type="ECO:0000313" key="1">
    <source>
        <dbReference type="EMBL" id="HBH1544363.1"/>
    </source>
</evidence>
<gene>
    <name evidence="1" type="ORF">KRM00_003912</name>
</gene>
<dbReference type="RefSeq" id="WP_009899189.1">
    <property type="nucleotide sequence ID" value="NZ_FUQT01000003.1"/>
</dbReference>
<reference evidence="1" key="1">
    <citation type="journal article" date="2018" name="Genome Biol.">
        <title>SKESA: strategic k-mer extension for scrupulous assemblies.</title>
        <authorList>
            <person name="Souvorov A."/>
            <person name="Agarwala R."/>
            <person name="Lipman D.J."/>
        </authorList>
    </citation>
    <scope>NUCLEOTIDE SEQUENCE</scope>
    <source>
        <strain evidence="1">HN1000</strain>
    </source>
</reference>
<proteinExistence type="predicted"/>
<accession>A0AAN5VRD4</accession>
<reference evidence="1" key="2">
    <citation type="submission" date="2021-06" db="EMBL/GenBank/DDBJ databases">
        <authorList>
            <consortium name="NCBI Pathogen Detection Project"/>
        </authorList>
    </citation>
    <scope>NUCLEOTIDE SEQUENCE</scope>
    <source>
        <strain evidence="1">HN1000</strain>
    </source>
</reference>
<organism evidence="1 2">
    <name type="scientific">Clostridioides difficile</name>
    <name type="common">Peptoclostridium difficile</name>
    <dbReference type="NCBI Taxonomy" id="1496"/>
    <lineage>
        <taxon>Bacteria</taxon>
        <taxon>Bacillati</taxon>
        <taxon>Bacillota</taxon>
        <taxon>Clostridia</taxon>
        <taxon>Peptostreptococcales</taxon>
        <taxon>Peptostreptococcaceae</taxon>
        <taxon>Clostridioides</taxon>
    </lineage>
</organism>
<dbReference type="InterPro" id="IPR056982">
    <property type="entry name" value="Phage_ProQ_C-like"/>
</dbReference>
<evidence type="ECO:0000313" key="2">
    <source>
        <dbReference type="Proteomes" id="UP000878956"/>
    </source>
</evidence>
<comment type="caution">
    <text evidence="1">The sequence shown here is derived from an EMBL/GenBank/DDBJ whole genome shotgun (WGS) entry which is preliminary data.</text>
</comment>